<dbReference type="Proteomes" id="UP000270296">
    <property type="component" value="Unassembled WGS sequence"/>
</dbReference>
<proteinExistence type="predicted"/>
<accession>A0A183IXK6</accession>
<reference evidence="1 2" key="2">
    <citation type="submission" date="2018-11" db="EMBL/GenBank/DDBJ databases">
        <authorList>
            <consortium name="Pathogen Informatics"/>
        </authorList>
    </citation>
    <scope>NUCLEOTIDE SEQUENCE [LARGE SCALE GENOMIC DNA]</scope>
</reference>
<evidence type="ECO:0000313" key="2">
    <source>
        <dbReference type="Proteomes" id="UP000270296"/>
    </source>
</evidence>
<organism evidence="3">
    <name type="scientific">Soboliphyme baturini</name>
    <dbReference type="NCBI Taxonomy" id="241478"/>
    <lineage>
        <taxon>Eukaryota</taxon>
        <taxon>Metazoa</taxon>
        <taxon>Ecdysozoa</taxon>
        <taxon>Nematoda</taxon>
        <taxon>Enoplea</taxon>
        <taxon>Dorylaimia</taxon>
        <taxon>Dioctophymatida</taxon>
        <taxon>Dioctophymatoidea</taxon>
        <taxon>Soboliphymatidae</taxon>
        <taxon>Soboliphyme</taxon>
    </lineage>
</organism>
<dbReference type="AlphaFoldDB" id="A0A183IXK6"/>
<gene>
    <name evidence="1" type="ORF">SBAD_LOCUS8354</name>
</gene>
<sequence>MAERTAPCNVTLWLCHPVRLLTVSPPDRSDAGVNDRQHGVELLTFHRGSSAVFVRRLAALATDRKKESVSSSFSFSVVCPTGETMVPGNGSCLLLRGVVLVVVVRGL</sequence>
<evidence type="ECO:0000313" key="1">
    <source>
        <dbReference type="EMBL" id="VDP16674.1"/>
    </source>
</evidence>
<dbReference type="WBParaSite" id="SBAD_0000866301-mRNA-1">
    <property type="protein sequence ID" value="SBAD_0000866301-mRNA-1"/>
    <property type="gene ID" value="SBAD_0000866301"/>
</dbReference>
<name>A0A183IXK6_9BILA</name>
<protein>
    <submittedName>
        <fullName evidence="3">Secreted protein</fullName>
    </submittedName>
</protein>
<keyword evidence="2" id="KW-1185">Reference proteome</keyword>
<reference evidence="3" key="1">
    <citation type="submission" date="2016-06" db="UniProtKB">
        <authorList>
            <consortium name="WormBaseParasite"/>
        </authorList>
    </citation>
    <scope>IDENTIFICATION</scope>
</reference>
<dbReference type="EMBL" id="UZAM01011508">
    <property type="protein sequence ID" value="VDP16674.1"/>
    <property type="molecule type" value="Genomic_DNA"/>
</dbReference>
<evidence type="ECO:0000313" key="3">
    <source>
        <dbReference type="WBParaSite" id="SBAD_0000866301-mRNA-1"/>
    </source>
</evidence>